<dbReference type="EC" id="3.1.4.4" evidence="3"/>
<proteinExistence type="inferred from homology"/>
<reference evidence="11" key="1">
    <citation type="submission" date="2023-07" db="EMBL/GenBank/DDBJ databases">
        <title>Functional and genomic diversity of the sorghum phyllosphere microbiome.</title>
        <authorList>
            <person name="Shade A."/>
        </authorList>
    </citation>
    <scope>NUCLEOTIDE SEQUENCE [LARGE SCALE GENOMIC DNA]</scope>
    <source>
        <strain evidence="11">SORGH_AS_0422</strain>
    </source>
</reference>
<comment type="caution">
    <text evidence="10">The sequence shown here is derived from an EMBL/GenBank/DDBJ whole genome shotgun (WGS) entry which is preliminary data.</text>
</comment>
<feature type="coiled-coil region" evidence="7">
    <location>
        <begin position="296"/>
        <end position="338"/>
    </location>
</feature>
<feature type="transmembrane region" description="Helical" evidence="8">
    <location>
        <begin position="441"/>
        <end position="460"/>
    </location>
</feature>
<keyword evidence="11" id="KW-1185">Reference proteome</keyword>
<dbReference type="EMBL" id="JAVLVU010000001">
    <property type="protein sequence ID" value="MDT3402260.1"/>
    <property type="molecule type" value="Genomic_DNA"/>
</dbReference>
<comment type="catalytic activity">
    <reaction evidence="1">
        <text>a 1,2-diacyl-sn-glycero-3-phosphocholine + H2O = a 1,2-diacyl-sn-glycero-3-phosphate + choline + H(+)</text>
        <dbReference type="Rhea" id="RHEA:14445"/>
        <dbReference type="ChEBI" id="CHEBI:15354"/>
        <dbReference type="ChEBI" id="CHEBI:15377"/>
        <dbReference type="ChEBI" id="CHEBI:15378"/>
        <dbReference type="ChEBI" id="CHEBI:57643"/>
        <dbReference type="ChEBI" id="CHEBI:58608"/>
        <dbReference type="EC" id="3.1.4.4"/>
    </reaction>
</comment>
<dbReference type="SUPFAM" id="SSF56024">
    <property type="entry name" value="Phospholipase D/nuclease"/>
    <property type="match status" value="1"/>
</dbReference>
<dbReference type="RefSeq" id="WP_311948570.1">
    <property type="nucleotide sequence ID" value="NZ_JAVLVU010000001.1"/>
</dbReference>
<evidence type="ECO:0000259" key="9">
    <source>
        <dbReference type="Pfam" id="PF13091"/>
    </source>
</evidence>
<gene>
    <name evidence="10" type="ORF">QE417_001332</name>
</gene>
<keyword evidence="5" id="KW-0442">Lipid degradation</keyword>
<dbReference type="InterPro" id="IPR025202">
    <property type="entry name" value="PLD-like_dom"/>
</dbReference>
<sequence length="677" mass="77134">MANHNEQYSSKAYQMTDTIDQQVIDDNKEIFATILLELRKAEFEILIATAWFTDDELFAVLLDKVAQGVHIEVIVADNQENEKLDFQLLVAKGALVKKIKNVGYGIMNQKFCVIDKRLALHGSYNWTVNAKKNNHESIIITNHQETVESLIRNFSNIKKRIIEIEGGGVTEELPERPKPITIAPPQKAGTEFEKVLDAMIAAEVGSFDRKLLRAQGYERCQSNQGNHQVLYKAFDTVYSVFINDIDVIDDKKKRLIARIEEHRIRTTDLLNQTSQLHLEHLEHDHRLTQSKLQGQRTNLSAEIEIANKSVDHINNEKIPDIEKKKAVLEEEIRIIERDTITPKVKWFEVIPTGIFCLALLVYLFVFYSSAAYILLFSVADANEAKMAGSTIGTSVQVFNPLAVGKAFRKGGTAPSFIFLFVFIPLAFAVMDAFVKERWKQIASIFFGIFVLDVAVAFKVAEAVHEVNYLSGNTLEKWHSSLAFTDTNFYLVFVFGAFGLLLFKVVFKKLMEAFEDRNPDTIKQRQLLVIKQLQQELNAHDADISTLKNEASALQTQVIQLKAEDKHTEHELAELPINLNREVQRNKEKLSIDINTIEKTAAVYVVHVQSDNLPISVDALKDRINVFLEGWNDYLFGELAVSRATVKSMEAFEIAMKWQQEKLQLTKLDKRVKFNTSE</sequence>
<evidence type="ECO:0000256" key="1">
    <source>
        <dbReference type="ARBA" id="ARBA00000798"/>
    </source>
</evidence>
<keyword evidence="6" id="KW-0443">Lipid metabolism</keyword>
<evidence type="ECO:0000256" key="8">
    <source>
        <dbReference type="SAM" id="Phobius"/>
    </source>
</evidence>
<evidence type="ECO:0000313" key="10">
    <source>
        <dbReference type="EMBL" id="MDT3402260.1"/>
    </source>
</evidence>
<feature type="domain" description="Phospholipase D-like" evidence="9">
    <location>
        <begin position="37"/>
        <end position="157"/>
    </location>
</feature>
<evidence type="ECO:0000313" key="11">
    <source>
        <dbReference type="Proteomes" id="UP001258315"/>
    </source>
</evidence>
<evidence type="ECO:0000256" key="2">
    <source>
        <dbReference type="ARBA" id="ARBA00008664"/>
    </source>
</evidence>
<feature type="transmembrane region" description="Helical" evidence="8">
    <location>
        <begin position="488"/>
        <end position="506"/>
    </location>
</feature>
<evidence type="ECO:0000256" key="5">
    <source>
        <dbReference type="ARBA" id="ARBA00022963"/>
    </source>
</evidence>
<protein>
    <recommendedName>
        <fullName evidence="3">phospholipase D</fullName>
        <ecNumber evidence="3">3.1.4.4</ecNumber>
    </recommendedName>
</protein>
<dbReference type="PANTHER" id="PTHR43856">
    <property type="entry name" value="CARDIOLIPIN HYDROLASE"/>
    <property type="match status" value="1"/>
</dbReference>
<feature type="transmembrane region" description="Helical" evidence="8">
    <location>
        <begin position="353"/>
        <end position="375"/>
    </location>
</feature>
<keyword evidence="4" id="KW-0378">Hydrolase</keyword>
<feature type="coiled-coil region" evidence="7">
    <location>
        <begin position="529"/>
        <end position="599"/>
    </location>
</feature>
<dbReference type="Pfam" id="PF13091">
    <property type="entry name" value="PLDc_2"/>
    <property type="match status" value="1"/>
</dbReference>
<dbReference type="PANTHER" id="PTHR43856:SF1">
    <property type="entry name" value="MITOCHONDRIAL CARDIOLIPIN HYDROLASE"/>
    <property type="match status" value="1"/>
</dbReference>
<evidence type="ECO:0000256" key="3">
    <source>
        <dbReference type="ARBA" id="ARBA00012027"/>
    </source>
</evidence>
<keyword evidence="8" id="KW-0472">Membrane</keyword>
<accession>A0ABU3GUE3</accession>
<evidence type="ECO:0000256" key="6">
    <source>
        <dbReference type="ARBA" id="ARBA00023098"/>
    </source>
</evidence>
<dbReference type="Proteomes" id="UP001258315">
    <property type="component" value="Unassembled WGS sequence"/>
</dbReference>
<keyword evidence="8" id="KW-1133">Transmembrane helix</keyword>
<keyword evidence="8" id="KW-0812">Transmembrane</keyword>
<evidence type="ECO:0000256" key="4">
    <source>
        <dbReference type="ARBA" id="ARBA00022801"/>
    </source>
</evidence>
<comment type="similarity">
    <text evidence="2">Belongs to the phospholipase D family.</text>
</comment>
<name>A0ABU3GUE3_9SPHI</name>
<dbReference type="InterPro" id="IPR051406">
    <property type="entry name" value="PLD_domain"/>
</dbReference>
<evidence type="ECO:0000256" key="7">
    <source>
        <dbReference type="SAM" id="Coils"/>
    </source>
</evidence>
<organism evidence="10 11">
    <name type="scientific">Mucilaginibacter terrae</name>
    <dbReference type="NCBI Taxonomy" id="1955052"/>
    <lineage>
        <taxon>Bacteria</taxon>
        <taxon>Pseudomonadati</taxon>
        <taxon>Bacteroidota</taxon>
        <taxon>Sphingobacteriia</taxon>
        <taxon>Sphingobacteriales</taxon>
        <taxon>Sphingobacteriaceae</taxon>
        <taxon>Mucilaginibacter</taxon>
    </lineage>
</organism>
<dbReference type="Gene3D" id="3.30.870.10">
    <property type="entry name" value="Endonuclease Chain A"/>
    <property type="match status" value="1"/>
</dbReference>
<keyword evidence="7" id="KW-0175">Coiled coil</keyword>
<feature type="transmembrane region" description="Helical" evidence="8">
    <location>
        <begin position="416"/>
        <end position="434"/>
    </location>
</feature>